<dbReference type="NCBIfam" id="TIGR00043">
    <property type="entry name" value="rRNA maturation RNase YbeY"/>
    <property type="match status" value="1"/>
</dbReference>
<accession>A0A6N3HNX1</accession>
<dbReference type="InterPro" id="IPR023091">
    <property type="entry name" value="MetalPrtase_cat_dom_sf_prd"/>
</dbReference>
<dbReference type="AlphaFoldDB" id="A0A6N3HNX1"/>
<dbReference type="PANTHER" id="PTHR46986:SF1">
    <property type="entry name" value="ENDORIBONUCLEASE YBEY, CHLOROPLASTIC"/>
    <property type="match status" value="1"/>
</dbReference>
<dbReference type="EC" id="3.1.-.-" evidence="9"/>
<keyword evidence="4 9" id="KW-0540">Nuclease</keyword>
<dbReference type="SUPFAM" id="SSF55486">
    <property type="entry name" value="Metalloproteases ('zincins'), catalytic domain"/>
    <property type="match status" value="1"/>
</dbReference>
<dbReference type="InterPro" id="IPR002036">
    <property type="entry name" value="YbeY"/>
</dbReference>
<protein>
    <recommendedName>
        <fullName evidence="9">Endoribonuclease YbeY</fullName>
        <ecNumber evidence="9">3.1.-.-</ecNumber>
    </recommendedName>
</protein>
<dbReference type="HAMAP" id="MF_00009">
    <property type="entry name" value="Endoribonucl_YbeY"/>
    <property type="match status" value="1"/>
</dbReference>
<evidence type="ECO:0000256" key="6">
    <source>
        <dbReference type="ARBA" id="ARBA00022759"/>
    </source>
</evidence>
<feature type="binding site" evidence="9">
    <location>
        <position position="136"/>
    </location>
    <ligand>
        <name>Zn(2+)</name>
        <dbReference type="ChEBI" id="CHEBI:29105"/>
        <note>catalytic</note>
    </ligand>
</feature>
<keyword evidence="8 9" id="KW-0862">Zinc</keyword>
<comment type="similarity">
    <text evidence="1 9">Belongs to the endoribonuclease YbeY family.</text>
</comment>
<evidence type="ECO:0000256" key="8">
    <source>
        <dbReference type="ARBA" id="ARBA00022833"/>
    </source>
</evidence>
<keyword evidence="5 9" id="KW-0479">Metal-binding</keyword>
<dbReference type="GO" id="GO:0004521">
    <property type="term" value="F:RNA endonuclease activity"/>
    <property type="evidence" value="ECO:0007669"/>
    <property type="project" value="UniProtKB-UniRule"/>
</dbReference>
<dbReference type="RefSeq" id="WP_013381146.1">
    <property type="nucleotide sequence ID" value="NC_014624.2"/>
</dbReference>
<evidence type="ECO:0000256" key="3">
    <source>
        <dbReference type="ARBA" id="ARBA00022552"/>
    </source>
</evidence>
<comment type="function">
    <text evidence="9">Single strand-specific metallo-endoribonuclease involved in late-stage 70S ribosome quality control and in maturation of the 3' terminus of the 16S rRNA.</text>
</comment>
<gene>
    <name evidence="9 10" type="primary">ybeY</name>
    <name evidence="10" type="ORF">ELLFYP34_01501</name>
</gene>
<evidence type="ECO:0000256" key="2">
    <source>
        <dbReference type="ARBA" id="ARBA00022517"/>
    </source>
</evidence>
<feature type="binding site" evidence="9">
    <location>
        <position position="130"/>
    </location>
    <ligand>
        <name>Zn(2+)</name>
        <dbReference type="ChEBI" id="CHEBI:29105"/>
        <note>catalytic</note>
    </ligand>
</feature>
<dbReference type="GO" id="GO:0006364">
    <property type="term" value="P:rRNA processing"/>
    <property type="evidence" value="ECO:0007669"/>
    <property type="project" value="UniProtKB-UniRule"/>
</dbReference>
<comment type="subcellular location">
    <subcellularLocation>
        <location evidence="9">Cytoplasm</location>
    </subcellularLocation>
</comment>
<keyword evidence="2 9" id="KW-0690">Ribosome biogenesis</keyword>
<evidence type="ECO:0000256" key="9">
    <source>
        <dbReference type="HAMAP-Rule" id="MF_00009"/>
    </source>
</evidence>
<keyword evidence="6 9" id="KW-0255">Endonuclease</keyword>
<dbReference type="EMBL" id="CACRTR010000023">
    <property type="protein sequence ID" value="VYU78231.1"/>
    <property type="molecule type" value="Genomic_DNA"/>
</dbReference>
<evidence type="ECO:0000256" key="5">
    <source>
        <dbReference type="ARBA" id="ARBA00022723"/>
    </source>
</evidence>
<dbReference type="PROSITE" id="PS01306">
    <property type="entry name" value="UPF0054"/>
    <property type="match status" value="1"/>
</dbReference>
<evidence type="ECO:0000256" key="4">
    <source>
        <dbReference type="ARBA" id="ARBA00022722"/>
    </source>
</evidence>
<proteinExistence type="inferred from homology"/>
<evidence type="ECO:0000256" key="7">
    <source>
        <dbReference type="ARBA" id="ARBA00022801"/>
    </source>
</evidence>
<dbReference type="PANTHER" id="PTHR46986">
    <property type="entry name" value="ENDORIBONUCLEASE YBEY, CHLOROPLASTIC"/>
    <property type="match status" value="1"/>
</dbReference>
<reference evidence="10" key="1">
    <citation type="submission" date="2019-11" db="EMBL/GenBank/DDBJ databases">
        <authorList>
            <person name="Feng L."/>
        </authorList>
    </citation>
    <scope>NUCLEOTIDE SEQUENCE</scope>
    <source>
        <strain evidence="10">ElimosumLFYP34</strain>
    </source>
</reference>
<feature type="binding site" evidence="9">
    <location>
        <position position="126"/>
    </location>
    <ligand>
        <name>Zn(2+)</name>
        <dbReference type="ChEBI" id="CHEBI:29105"/>
        <note>catalytic</note>
    </ligand>
</feature>
<organism evidence="10">
    <name type="scientific">Eubacterium limosum</name>
    <dbReference type="NCBI Taxonomy" id="1736"/>
    <lineage>
        <taxon>Bacteria</taxon>
        <taxon>Bacillati</taxon>
        <taxon>Bacillota</taxon>
        <taxon>Clostridia</taxon>
        <taxon>Eubacteriales</taxon>
        <taxon>Eubacteriaceae</taxon>
        <taxon>Eubacterium</taxon>
    </lineage>
</organism>
<sequence>MPLELDLEIDNRSGVELDASVYEKVEEYIIITLQQENVLVPCEISFSLVIPEEIQELNAEYRNIDKETDVLSFPMLEFPEDEDMLTYETGIPVMLGDIVISTTRAAEQAEAYGHSLEREICYLSVHSVLHLLGYDHMEEDEKRVMRAREKAIMGDD</sequence>
<name>A0A6N3HNX1_EUBLI</name>
<comment type="cofactor">
    <cofactor evidence="9">
        <name>Zn(2+)</name>
        <dbReference type="ChEBI" id="CHEBI:29105"/>
    </cofactor>
    <text evidence="9">Binds 1 zinc ion.</text>
</comment>
<dbReference type="Gene3D" id="3.40.390.30">
    <property type="entry name" value="Metalloproteases ('zincins'), catalytic domain"/>
    <property type="match status" value="1"/>
</dbReference>
<dbReference type="GO" id="GO:0008270">
    <property type="term" value="F:zinc ion binding"/>
    <property type="evidence" value="ECO:0007669"/>
    <property type="project" value="UniProtKB-UniRule"/>
</dbReference>
<dbReference type="InterPro" id="IPR020549">
    <property type="entry name" value="YbeY_CS"/>
</dbReference>
<evidence type="ECO:0000256" key="1">
    <source>
        <dbReference type="ARBA" id="ARBA00010875"/>
    </source>
</evidence>
<keyword evidence="3 9" id="KW-0698">rRNA processing</keyword>
<dbReference type="GO" id="GO:0005737">
    <property type="term" value="C:cytoplasm"/>
    <property type="evidence" value="ECO:0007669"/>
    <property type="project" value="UniProtKB-SubCell"/>
</dbReference>
<evidence type="ECO:0000313" key="10">
    <source>
        <dbReference type="EMBL" id="VYU78231.1"/>
    </source>
</evidence>
<dbReference type="Pfam" id="PF02130">
    <property type="entry name" value="YbeY"/>
    <property type="match status" value="1"/>
</dbReference>
<keyword evidence="7 9" id="KW-0378">Hydrolase</keyword>
<keyword evidence="9" id="KW-0963">Cytoplasm</keyword>
<dbReference type="GeneID" id="68363866"/>
<dbReference type="GO" id="GO:0004222">
    <property type="term" value="F:metalloendopeptidase activity"/>
    <property type="evidence" value="ECO:0007669"/>
    <property type="project" value="InterPro"/>
</dbReference>